<keyword evidence="3" id="KW-1185">Reference proteome</keyword>
<sequence>MKSIYLLSLIFICLKKVNSEPICSENGNNKVSLHHTQPSQIENCALPKQPLILQPPGGITGQKNTTNSAECLVDSMSKQNSNNNQNSNMVAPAQQICVSSAHTKQQPIKVEHQPKFAPTAPSLQTPKSNFVPIHLMKQVSTTPLQMYLPQHNTQPVSQQTPIKTEQVQSRPVVVPQLNSVPQMHSVVKKEVTPLKVECEETSNQQHSTIQIPCQESKQELPANISNNIKNNHVKEQKLIPIAFQPSHPVIQKTMSTLTPIQPLQPVIQKQVLTPVQPSQPAVQKQIPIAVHPSPPPVQKSVPVPIKPSPMVVQKPSPVPVQPPQPIVQKPSPVPVQSSQPVVQKPVVVTEQPKVQIPEIKIEVPTYITPPPESQPEVLVVDNNAVPHNTSGMECVPTTEIPCVNAENNNVQQNVQPETATYVPQQETIQQPVNQQEQSNSIQCNIVVKGECQAYSDNQENLQNQQQIQTVVSEALNQTTNDASNTQNVVFVEPVQYATIQTVSPVNYCLQNSTESNLSTYNNPPNTNEQQQSCVIMSSQTQQPQTQFNNQTSNGTLRDMSSINCENPSNLANSLCDTNTLYTSGSMNGSNASVCDPSNEECLQQIVNQAPQPNDQDVQACMTPLASEKTSVLIGNMGLTASQDYVQARDNLCQY</sequence>
<feature type="signal peptide" evidence="1">
    <location>
        <begin position="1"/>
        <end position="19"/>
    </location>
</feature>
<protein>
    <submittedName>
        <fullName evidence="2">Uncharacterized protein</fullName>
    </submittedName>
</protein>
<keyword evidence="1" id="KW-0732">Signal</keyword>
<accession>T0L851</accession>
<reference evidence="2 3" key="1">
    <citation type="journal article" date="2013" name="BMC Genomics">
        <title>Genome sequencing and comparative genomics of honey bee microsporidia, Nosema apis reveal novel insights into host-parasite interactions.</title>
        <authorList>
            <person name="Chen Yp."/>
            <person name="Pettis J.S."/>
            <person name="Zhao Y."/>
            <person name="Liu X."/>
            <person name="Tallon L.J."/>
            <person name="Sadzewicz L.D."/>
            <person name="Li R."/>
            <person name="Zheng H."/>
            <person name="Huang S."/>
            <person name="Zhang X."/>
            <person name="Hamilton M.C."/>
            <person name="Pernal S.F."/>
            <person name="Melathopoulos A.P."/>
            <person name="Yan X."/>
            <person name="Evans J.D."/>
        </authorList>
    </citation>
    <scope>NUCLEOTIDE SEQUENCE [LARGE SCALE GENOMIC DNA]</scope>
    <source>
        <strain evidence="2 3">BRL 01</strain>
    </source>
</reference>
<gene>
    <name evidence="2" type="ORF">NAPIS_ORF01737</name>
</gene>
<evidence type="ECO:0000256" key="1">
    <source>
        <dbReference type="SAM" id="SignalP"/>
    </source>
</evidence>
<dbReference type="HOGENOM" id="CLU_419245_0_0_1"/>
<dbReference type="EMBL" id="KE647252">
    <property type="protein sequence ID" value="EQB60694.1"/>
    <property type="molecule type" value="Genomic_DNA"/>
</dbReference>
<proteinExistence type="predicted"/>
<dbReference type="Proteomes" id="UP000053780">
    <property type="component" value="Unassembled WGS sequence"/>
</dbReference>
<organism evidence="2 3">
    <name type="scientific">Vairimorpha apis BRL 01</name>
    <dbReference type="NCBI Taxonomy" id="1037528"/>
    <lineage>
        <taxon>Eukaryota</taxon>
        <taxon>Fungi</taxon>
        <taxon>Fungi incertae sedis</taxon>
        <taxon>Microsporidia</taxon>
        <taxon>Nosematidae</taxon>
        <taxon>Vairimorpha</taxon>
    </lineage>
</organism>
<evidence type="ECO:0000313" key="3">
    <source>
        <dbReference type="Proteomes" id="UP000053780"/>
    </source>
</evidence>
<evidence type="ECO:0000313" key="2">
    <source>
        <dbReference type="EMBL" id="EQB60694.1"/>
    </source>
</evidence>
<dbReference type="AlphaFoldDB" id="T0L851"/>
<name>T0L851_9MICR</name>
<feature type="chain" id="PRO_5004566754" evidence="1">
    <location>
        <begin position="20"/>
        <end position="654"/>
    </location>
</feature>
<dbReference type="VEuPathDB" id="MicrosporidiaDB:NAPIS_ORF01737"/>